<gene>
    <name evidence="1" type="ORF">QLQ83_08310</name>
</gene>
<accession>A0ABT6V1H1</accession>
<name>A0ABT6V1H1_9GAMM</name>
<sequence length="375" mass="43072">MDIEIVRRIILARHLYELGIASSRTANDMHLFSAVNLFQDAVEAFLVGISDYVGAEVDQNTKFDKYFVKINEKISPKELPFKSRLLRLNRVRVDSKHHGIQPARDECLRLSLAAKEFFEEVSSSILGASFSTVSAIDLLKDGETKDVLLEAKSALESGEFETCAISCRKAIYLEIESLYDISAYKDGQPVGLLGGYTNAPYYARNKQYVDENVTDPTDFIVYDHSNVNEKLLTQGADNTAFWNVWRLTPAVYKTQDGDWIVKHDFSKLDEDILADKVEYIFSAALDVILSIHRTRQATQWTERKKYYLELSQENVPIYKKADKSSEETGRTPNEMTRIDTDYRVEGLKGDGIYWHVFQFEKDRFLWGFIHSDYVK</sequence>
<comment type="caution">
    <text evidence="1">The sequence shown here is derived from an EMBL/GenBank/DDBJ whole genome shotgun (WGS) entry which is preliminary data.</text>
</comment>
<proteinExistence type="predicted"/>
<dbReference type="EMBL" id="JASCQP010000023">
    <property type="protein sequence ID" value="MDI5891094.1"/>
    <property type="molecule type" value="Genomic_DNA"/>
</dbReference>
<organism evidence="1 2">
    <name type="scientific">Halomonas rhizosphaerae</name>
    <dbReference type="NCBI Taxonomy" id="3043296"/>
    <lineage>
        <taxon>Bacteria</taxon>
        <taxon>Pseudomonadati</taxon>
        <taxon>Pseudomonadota</taxon>
        <taxon>Gammaproteobacteria</taxon>
        <taxon>Oceanospirillales</taxon>
        <taxon>Halomonadaceae</taxon>
        <taxon>Halomonas</taxon>
    </lineage>
</organism>
<protein>
    <submittedName>
        <fullName evidence="1">Uncharacterized protein</fullName>
    </submittedName>
</protein>
<evidence type="ECO:0000313" key="2">
    <source>
        <dbReference type="Proteomes" id="UP001225957"/>
    </source>
</evidence>
<keyword evidence="2" id="KW-1185">Reference proteome</keyword>
<dbReference type="RefSeq" id="WP_282735055.1">
    <property type="nucleotide sequence ID" value="NZ_JASCQP010000023.1"/>
</dbReference>
<dbReference type="Proteomes" id="UP001225957">
    <property type="component" value="Unassembled WGS sequence"/>
</dbReference>
<evidence type="ECO:0000313" key="1">
    <source>
        <dbReference type="EMBL" id="MDI5891094.1"/>
    </source>
</evidence>
<reference evidence="1 2" key="1">
    <citation type="submission" date="2023-04" db="EMBL/GenBank/DDBJ databases">
        <title>Halomonas strains isolated from rhizosphere soil.</title>
        <authorList>
            <person name="Xu L."/>
            <person name="Sun J.-Q."/>
        </authorList>
    </citation>
    <scope>NUCLEOTIDE SEQUENCE [LARGE SCALE GENOMIC DNA]</scope>
    <source>
        <strain evidence="1 2">LR5S20</strain>
    </source>
</reference>